<dbReference type="AlphaFoldDB" id="A0A2G8LI53"/>
<organism evidence="2 3">
    <name type="scientific">Stichopus japonicus</name>
    <name type="common">Sea cucumber</name>
    <dbReference type="NCBI Taxonomy" id="307972"/>
    <lineage>
        <taxon>Eukaryota</taxon>
        <taxon>Metazoa</taxon>
        <taxon>Echinodermata</taxon>
        <taxon>Eleutherozoa</taxon>
        <taxon>Echinozoa</taxon>
        <taxon>Holothuroidea</taxon>
        <taxon>Aspidochirotacea</taxon>
        <taxon>Aspidochirotida</taxon>
        <taxon>Stichopodidae</taxon>
        <taxon>Apostichopus</taxon>
    </lineage>
</organism>
<evidence type="ECO:0000313" key="3">
    <source>
        <dbReference type="Proteomes" id="UP000230750"/>
    </source>
</evidence>
<dbReference type="SUPFAM" id="SSF49265">
    <property type="entry name" value="Fibronectin type III"/>
    <property type="match status" value="1"/>
</dbReference>
<protein>
    <recommendedName>
        <fullName evidence="1">Fibronectin type-III domain-containing protein</fullName>
    </recommendedName>
</protein>
<dbReference type="Proteomes" id="UP000230750">
    <property type="component" value="Unassembled WGS sequence"/>
</dbReference>
<dbReference type="InterPro" id="IPR003961">
    <property type="entry name" value="FN3_dom"/>
</dbReference>
<dbReference type="InterPro" id="IPR036116">
    <property type="entry name" value="FN3_sf"/>
</dbReference>
<dbReference type="STRING" id="307972.A0A2G8LI53"/>
<dbReference type="SMART" id="SM00060">
    <property type="entry name" value="FN3"/>
    <property type="match status" value="1"/>
</dbReference>
<accession>A0A2G8LI53</accession>
<keyword evidence="3" id="KW-1185">Reference proteome</keyword>
<gene>
    <name evidence="2" type="ORF">BSL78_03153</name>
</gene>
<dbReference type="EMBL" id="MRZV01000070">
    <property type="protein sequence ID" value="PIK59933.1"/>
    <property type="molecule type" value="Genomic_DNA"/>
</dbReference>
<proteinExistence type="predicted"/>
<comment type="caution">
    <text evidence="2">The sequence shown here is derived from an EMBL/GenBank/DDBJ whole genome shotgun (WGS) entry which is preliminary data.</text>
</comment>
<dbReference type="Pfam" id="PF00041">
    <property type="entry name" value="fn3"/>
    <property type="match status" value="1"/>
</dbReference>
<reference evidence="2 3" key="1">
    <citation type="journal article" date="2017" name="PLoS Biol.">
        <title>The sea cucumber genome provides insights into morphological evolution and visceral regeneration.</title>
        <authorList>
            <person name="Zhang X."/>
            <person name="Sun L."/>
            <person name="Yuan J."/>
            <person name="Sun Y."/>
            <person name="Gao Y."/>
            <person name="Zhang L."/>
            <person name="Li S."/>
            <person name="Dai H."/>
            <person name="Hamel J.F."/>
            <person name="Liu C."/>
            <person name="Yu Y."/>
            <person name="Liu S."/>
            <person name="Lin W."/>
            <person name="Guo K."/>
            <person name="Jin S."/>
            <person name="Xu P."/>
            <person name="Storey K.B."/>
            <person name="Huan P."/>
            <person name="Zhang T."/>
            <person name="Zhou Y."/>
            <person name="Zhang J."/>
            <person name="Lin C."/>
            <person name="Li X."/>
            <person name="Xing L."/>
            <person name="Huo D."/>
            <person name="Sun M."/>
            <person name="Wang L."/>
            <person name="Mercier A."/>
            <person name="Li F."/>
            <person name="Yang H."/>
            <person name="Xiang J."/>
        </authorList>
    </citation>
    <scope>NUCLEOTIDE SEQUENCE [LARGE SCALE GENOMIC DNA]</scope>
    <source>
        <strain evidence="2">Shaxun</strain>
        <tissue evidence="2">Muscle</tissue>
    </source>
</reference>
<dbReference type="OrthoDB" id="114660at2759"/>
<sequence length="173" mass="19129">MKVDRGEAMCWEGSMGKGKCHWGTDPSAAPTNIRGESSETSLTFNFDEITESERNGVIRMYETKLQDSTVTSSDVPPITKNVTRERVMFDKLKDGTPYIFNVRGYTSVGPGVWSTDVISSTVPGPGPVRELNVHTISHDSVSVTWQPPQNDNGRYDITISQLPSLNQGPVYQM</sequence>
<evidence type="ECO:0000313" key="2">
    <source>
        <dbReference type="EMBL" id="PIK59933.1"/>
    </source>
</evidence>
<dbReference type="PROSITE" id="PS50853">
    <property type="entry name" value="FN3"/>
    <property type="match status" value="1"/>
</dbReference>
<name>A0A2G8LI53_STIJA</name>
<feature type="domain" description="Fibronectin type-III" evidence="1">
    <location>
        <begin position="26"/>
        <end position="124"/>
    </location>
</feature>
<dbReference type="Gene3D" id="2.60.40.10">
    <property type="entry name" value="Immunoglobulins"/>
    <property type="match status" value="2"/>
</dbReference>
<evidence type="ECO:0000259" key="1">
    <source>
        <dbReference type="PROSITE" id="PS50853"/>
    </source>
</evidence>
<dbReference type="InterPro" id="IPR013783">
    <property type="entry name" value="Ig-like_fold"/>
</dbReference>
<dbReference type="CDD" id="cd00063">
    <property type="entry name" value="FN3"/>
    <property type="match status" value="2"/>
</dbReference>